<reference evidence="1 2" key="1">
    <citation type="journal article" date="2013" name="PLoS ONE">
        <title>Genome-Wide Relatedness of Treponema pedis, from Gingiva and Necrotic Skin Lesions of Pigs, with the Human Oral Pathogen Treponema denticola.</title>
        <authorList>
            <person name="Svartstrom O."/>
            <person name="Mushtaq M."/>
            <person name="Pringle M."/>
            <person name="Segerman B."/>
        </authorList>
    </citation>
    <scope>NUCLEOTIDE SEQUENCE [LARGE SCALE GENOMIC DNA]</scope>
    <source>
        <strain evidence="1">T A4</strain>
    </source>
</reference>
<name>S6A835_9SPIR</name>
<organism evidence="1 2">
    <name type="scientific">Treponema pedis str. T A4</name>
    <dbReference type="NCBI Taxonomy" id="1291379"/>
    <lineage>
        <taxon>Bacteria</taxon>
        <taxon>Pseudomonadati</taxon>
        <taxon>Spirochaetota</taxon>
        <taxon>Spirochaetia</taxon>
        <taxon>Spirochaetales</taxon>
        <taxon>Treponemataceae</taxon>
        <taxon>Treponema</taxon>
    </lineage>
</organism>
<keyword evidence="2" id="KW-1185">Reference proteome</keyword>
<sequence>MKNFKGYLIITLFKIKLYILIIQRSKNMSADFAVYPCNEINFSFGDLLAEFKKNIKDFFLKNDIHIDFNVYAGIYNNKTEHEELITDSTPFRAPEENETMWIGYEFIVCGEKITDFTHVDFYPFDDDRCITSDYVFDDKQAMIPDIEERMPYIINAHGFWNFNGRAWPAYGFAAASLAKLTDGIIFSDTGAWDYSKFPCFADDFLKFYYNISDSSNSDYDIMETKWYLKKIKTYDYVINGRIKTYPNVKYAFYNLYVVKLFLDFHYDINPCPYDSYSYTKYIEINGDKTLLYFLNGDTPIKIDSTIDTVNKTKNIRGMCFVDSQSLIFNEKHYEKYAKRIKLKLYTLSKGAKKYKRNLQTVYFVSGDEVLVFK</sequence>
<dbReference type="Proteomes" id="UP000015620">
    <property type="component" value="Chromosome"/>
</dbReference>
<dbReference type="HOGENOM" id="CLU_801530_0_0_12"/>
<dbReference type="PATRIC" id="fig|1291379.3.peg.648"/>
<gene>
    <name evidence="1" type="ORF">TPE_0643</name>
</gene>
<dbReference type="AlphaFoldDB" id="S6A835"/>
<evidence type="ECO:0000313" key="1">
    <source>
        <dbReference type="EMBL" id="AGT43139.1"/>
    </source>
</evidence>
<proteinExistence type="predicted"/>
<protein>
    <submittedName>
        <fullName evidence="1">Uncharacterized protein</fullName>
    </submittedName>
</protein>
<evidence type="ECO:0000313" key="2">
    <source>
        <dbReference type="Proteomes" id="UP000015620"/>
    </source>
</evidence>
<accession>S6A835</accession>
<dbReference type="KEGG" id="tped:TPE_0643"/>
<dbReference type="EMBL" id="CP004120">
    <property type="protein sequence ID" value="AGT43139.1"/>
    <property type="molecule type" value="Genomic_DNA"/>
</dbReference>